<protein>
    <submittedName>
        <fullName evidence="1">Uncharacterized protein</fullName>
    </submittedName>
</protein>
<gene>
    <name evidence="1" type="ORF">TWF696_008849</name>
</gene>
<proteinExistence type="predicted"/>
<keyword evidence="2" id="KW-1185">Reference proteome</keyword>
<evidence type="ECO:0000313" key="2">
    <source>
        <dbReference type="Proteomes" id="UP001375240"/>
    </source>
</evidence>
<name>A0AAV9UDE2_9PEZI</name>
<sequence>MCKFVVLKDTAEQKLEATEPTEATATITEAEITSVNVEVEAEAKVEITQPVEVPAVEIIEEAVEKPVKRKRGRPRKTVA</sequence>
<reference evidence="1 2" key="1">
    <citation type="submission" date="2019-10" db="EMBL/GenBank/DDBJ databases">
        <authorList>
            <person name="Palmer J.M."/>
        </authorList>
    </citation>
    <scope>NUCLEOTIDE SEQUENCE [LARGE SCALE GENOMIC DNA]</scope>
    <source>
        <strain evidence="1 2">TWF696</strain>
    </source>
</reference>
<dbReference type="AlphaFoldDB" id="A0AAV9UDE2"/>
<accession>A0AAV9UDE2</accession>
<organism evidence="1 2">
    <name type="scientific">Orbilia brochopaga</name>
    <dbReference type="NCBI Taxonomy" id="3140254"/>
    <lineage>
        <taxon>Eukaryota</taxon>
        <taxon>Fungi</taxon>
        <taxon>Dikarya</taxon>
        <taxon>Ascomycota</taxon>
        <taxon>Pezizomycotina</taxon>
        <taxon>Orbiliomycetes</taxon>
        <taxon>Orbiliales</taxon>
        <taxon>Orbiliaceae</taxon>
        <taxon>Orbilia</taxon>
    </lineage>
</organism>
<evidence type="ECO:0000313" key="1">
    <source>
        <dbReference type="EMBL" id="KAK6340523.1"/>
    </source>
</evidence>
<comment type="caution">
    <text evidence="1">The sequence shown here is derived from an EMBL/GenBank/DDBJ whole genome shotgun (WGS) entry which is preliminary data.</text>
</comment>
<dbReference type="Proteomes" id="UP001375240">
    <property type="component" value="Unassembled WGS sequence"/>
</dbReference>
<dbReference type="EMBL" id="JAVHNQ010000008">
    <property type="protein sequence ID" value="KAK6340523.1"/>
    <property type="molecule type" value="Genomic_DNA"/>
</dbReference>